<feature type="coiled-coil region" evidence="1">
    <location>
        <begin position="51"/>
        <end position="169"/>
    </location>
</feature>
<keyword evidence="2" id="KW-1133">Transmembrane helix</keyword>
<keyword evidence="2" id="KW-0812">Transmembrane</keyword>
<feature type="transmembrane region" description="Helical" evidence="2">
    <location>
        <begin position="16"/>
        <end position="35"/>
    </location>
</feature>
<keyword evidence="1" id="KW-0175">Coiled coil</keyword>
<organism evidence="3 4">
    <name type="scientific">Pedobacter cryoconitis</name>
    <dbReference type="NCBI Taxonomy" id="188932"/>
    <lineage>
        <taxon>Bacteria</taxon>
        <taxon>Pseudomonadati</taxon>
        <taxon>Bacteroidota</taxon>
        <taxon>Sphingobacteriia</taxon>
        <taxon>Sphingobacteriales</taxon>
        <taxon>Sphingobacteriaceae</taxon>
        <taxon>Pedobacter</taxon>
    </lineage>
</organism>
<dbReference type="Proteomes" id="UP000521017">
    <property type="component" value="Unassembled WGS sequence"/>
</dbReference>
<evidence type="ECO:0000256" key="2">
    <source>
        <dbReference type="SAM" id="Phobius"/>
    </source>
</evidence>
<evidence type="ECO:0000313" key="3">
    <source>
        <dbReference type="EMBL" id="MBB6502251.1"/>
    </source>
</evidence>
<accession>A0A7X0J6Z7</accession>
<keyword evidence="2" id="KW-0472">Membrane</keyword>
<evidence type="ECO:0000256" key="1">
    <source>
        <dbReference type="SAM" id="Coils"/>
    </source>
</evidence>
<reference evidence="3 4" key="1">
    <citation type="submission" date="2020-08" db="EMBL/GenBank/DDBJ databases">
        <title>Genomic Encyclopedia of Type Strains, Phase IV (KMG-V): Genome sequencing to study the core and pangenomes of soil and plant-associated prokaryotes.</title>
        <authorList>
            <person name="Whitman W."/>
        </authorList>
    </citation>
    <scope>NUCLEOTIDE SEQUENCE [LARGE SCALE GENOMIC DNA]</scope>
    <source>
        <strain evidence="3 4">M2T3</strain>
    </source>
</reference>
<gene>
    <name evidence="3" type="ORF">HDF25_004430</name>
</gene>
<protein>
    <submittedName>
        <fullName evidence="3">Putative nucleic acid-binding Zn-ribbon protein</fullName>
    </submittedName>
</protein>
<dbReference type="EMBL" id="JACHCC010000013">
    <property type="protein sequence ID" value="MBB6502251.1"/>
    <property type="molecule type" value="Genomic_DNA"/>
</dbReference>
<name>A0A7X0J6Z7_9SPHI</name>
<evidence type="ECO:0000313" key="4">
    <source>
        <dbReference type="Proteomes" id="UP000521017"/>
    </source>
</evidence>
<dbReference type="AlphaFoldDB" id="A0A7X0J6Z7"/>
<proteinExistence type="predicted"/>
<dbReference type="RefSeq" id="WP_184628514.1">
    <property type="nucleotide sequence ID" value="NZ_JACHCC010000013.1"/>
</dbReference>
<comment type="caution">
    <text evidence="3">The sequence shown here is derived from an EMBL/GenBank/DDBJ whole genome shotgun (WGS) entry which is preliminary data.</text>
</comment>
<sequence>MLDRKDPVNKGDRNKIYFLIVVIAALLGTNAFLYFKDKHEKERFVTTNTEKERLKLEVEKIEVEFDKVNTMNVALTDKLQQEQQLARAKISSLKQALQKGEVTQAELAKAQEELKKLRSFLSDYKEDFSRLEKENTFLRAERDSLARSVTSVSAKASSLEKKNSELNAKVKSGAALKAFNVRLQAFKVKNSGKNVEVTKASTAKKLTTYFNIVPNQLAEKDYHKIYLRVFDPSGNLIADEQNMFEADGQEMQYSDMITISYNNDDTAYLIDWVNPKPFVKGTYAIILYANGFTMGKASISLR</sequence>